<dbReference type="InterPro" id="IPR051138">
    <property type="entry name" value="PIM_Ser/Thr_kinase"/>
</dbReference>
<dbReference type="SMART" id="SM00220">
    <property type="entry name" value="S_TKc"/>
    <property type="match status" value="1"/>
</dbReference>
<evidence type="ECO:0000256" key="9">
    <source>
        <dbReference type="ARBA" id="ARBA00048679"/>
    </source>
</evidence>
<feature type="compositionally biased region" description="Polar residues" evidence="10">
    <location>
        <begin position="19"/>
        <end position="46"/>
    </location>
</feature>
<dbReference type="InterPro" id="IPR011009">
    <property type="entry name" value="Kinase-like_dom_sf"/>
</dbReference>
<feature type="compositionally biased region" description="Low complexity" evidence="10">
    <location>
        <begin position="47"/>
        <end position="56"/>
    </location>
</feature>
<dbReference type="PANTHER" id="PTHR22984:SF25">
    <property type="entry name" value="PROTEIN KINASE DOMAIN-CONTAINING PROTEIN"/>
    <property type="match status" value="1"/>
</dbReference>
<keyword evidence="6" id="KW-0418">Kinase</keyword>
<keyword evidence="13" id="KW-1185">Reference proteome</keyword>
<evidence type="ECO:0000256" key="4">
    <source>
        <dbReference type="ARBA" id="ARBA00022679"/>
    </source>
</evidence>
<comment type="caution">
    <text evidence="12">The sequence shown here is derived from an EMBL/GenBank/DDBJ whole genome shotgun (WGS) entry which is preliminary data.</text>
</comment>
<evidence type="ECO:0000256" key="7">
    <source>
        <dbReference type="ARBA" id="ARBA00022840"/>
    </source>
</evidence>
<evidence type="ECO:0000256" key="8">
    <source>
        <dbReference type="ARBA" id="ARBA00047899"/>
    </source>
</evidence>
<name>A0ABQ8ERZ6_9FUNG</name>
<dbReference type="InterPro" id="IPR000719">
    <property type="entry name" value="Prot_kinase_dom"/>
</dbReference>
<accession>A0ABQ8ERZ6</accession>
<reference evidence="12 13" key="1">
    <citation type="submission" date="2021-02" db="EMBL/GenBank/DDBJ databases">
        <title>Variation within the Batrachochytrium salamandrivorans European outbreak.</title>
        <authorList>
            <person name="Kelly M."/>
            <person name="Pasmans F."/>
            <person name="Shea T.P."/>
            <person name="Munoz J.F."/>
            <person name="Carranza S."/>
            <person name="Cuomo C.A."/>
            <person name="Martel A."/>
        </authorList>
    </citation>
    <scope>NUCLEOTIDE SEQUENCE [LARGE SCALE GENOMIC DNA]</scope>
    <source>
        <strain evidence="12 13">AMFP18/2</strain>
    </source>
</reference>
<comment type="subcellular location">
    <subcellularLocation>
        <location evidence="1">Host cell</location>
    </subcellularLocation>
</comment>
<evidence type="ECO:0000256" key="10">
    <source>
        <dbReference type="SAM" id="MobiDB-lite"/>
    </source>
</evidence>
<evidence type="ECO:0000256" key="5">
    <source>
        <dbReference type="ARBA" id="ARBA00022741"/>
    </source>
</evidence>
<dbReference type="EMBL" id="JAFCIX010000580">
    <property type="protein sequence ID" value="KAH6585614.1"/>
    <property type="molecule type" value="Genomic_DNA"/>
</dbReference>
<dbReference type="PROSITE" id="PS50011">
    <property type="entry name" value="PROTEIN_KINASE_DOM"/>
    <property type="match status" value="1"/>
</dbReference>
<keyword evidence="5" id="KW-0547">Nucleotide-binding</keyword>
<protein>
    <recommendedName>
        <fullName evidence="2">non-specific serine/threonine protein kinase</fullName>
        <ecNumber evidence="2">2.7.11.1</ecNumber>
    </recommendedName>
</protein>
<dbReference type="PANTHER" id="PTHR22984">
    <property type="entry name" value="SERINE/THREONINE-PROTEIN KINASE PIM"/>
    <property type="match status" value="1"/>
</dbReference>
<keyword evidence="3" id="KW-0723">Serine/threonine-protein kinase</keyword>
<comment type="catalytic activity">
    <reaction evidence="8">
        <text>L-threonyl-[protein] + ATP = O-phospho-L-threonyl-[protein] + ADP + H(+)</text>
        <dbReference type="Rhea" id="RHEA:46608"/>
        <dbReference type="Rhea" id="RHEA-COMP:11060"/>
        <dbReference type="Rhea" id="RHEA-COMP:11605"/>
        <dbReference type="ChEBI" id="CHEBI:15378"/>
        <dbReference type="ChEBI" id="CHEBI:30013"/>
        <dbReference type="ChEBI" id="CHEBI:30616"/>
        <dbReference type="ChEBI" id="CHEBI:61977"/>
        <dbReference type="ChEBI" id="CHEBI:456216"/>
        <dbReference type="EC" id="2.7.11.1"/>
    </reaction>
</comment>
<sequence length="479" mass="53399">MFDPLLWVLHHFVTHYAGQTTQGDKNDGDYSNQASGSKDATSSLQGTTPTTLPTTLQESNILDQSGASSSTDLQPGKGRKGSVWKKSLFKSPPQQQSQPGSQPPTSYDALQSDGIPLPVYLEELKVKSHRRSQNHDQYNAFIADETEYFKSEYSFLRKIGKGDCGTVYLATRNSDGMEVAYKSITKSDVDKHASESSPPLICHLRNPLAFPEEASAAQCRSSRPPNLSVPYEFLLQMYLSQHRYENPYVPNTFDYIISKGRSILVMEYIGEGWMDLSKYVEEKGQLDIEGARDVVREVVEAMIYLKQYGILHRDIHVGNVMYNPETDKVKLIDFGRSAILPGWEGGGSLPSKPSDISSTFPEYKAGADELWSMKRVTGHRIQSGLVPAIQKSRLRLLGRALDPGVENVYTWLRGGVLNGEADLDQQWLDGTVEHESMGTRHDNRVLAARLADFLQVAYRAVSIHIVEIPPGIALWKLAD</sequence>
<evidence type="ECO:0000313" key="12">
    <source>
        <dbReference type="EMBL" id="KAH6585614.1"/>
    </source>
</evidence>
<dbReference type="Pfam" id="PF00069">
    <property type="entry name" value="Pkinase"/>
    <property type="match status" value="1"/>
</dbReference>
<dbReference type="Proteomes" id="UP001648503">
    <property type="component" value="Unassembled WGS sequence"/>
</dbReference>
<evidence type="ECO:0000259" key="11">
    <source>
        <dbReference type="PROSITE" id="PS50011"/>
    </source>
</evidence>
<dbReference type="SUPFAM" id="SSF56112">
    <property type="entry name" value="Protein kinase-like (PK-like)"/>
    <property type="match status" value="1"/>
</dbReference>
<gene>
    <name evidence="12" type="ORF">BASA50_001222</name>
</gene>
<dbReference type="Gene3D" id="1.10.510.10">
    <property type="entry name" value="Transferase(Phosphotransferase) domain 1"/>
    <property type="match status" value="1"/>
</dbReference>
<feature type="compositionally biased region" description="Low complexity" evidence="10">
    <location>
        <begin position="91"/>
        <end position="104"/>
    </location>
</feature>
<feature type="compositionally biased region" description="Polar residues" evidence="10">
    <location>
        <begin position="57"/>
        <end position="73"/>
    </location>
</feature>
<keyword evidence="7" id="KW-0067">ATP-binding</keyword>
<dbReference type="EC" id="2.7.11.1" evidence="2"/>
<evidence type="ECO:0000313" key="13">
    <source>
        <dbReference type="Proteomes" id="UP001648503"/>
    </source>
</evidence>
<dbReference type="Gene3D" id="3.30.200.20">
    <property type="entry name" value="Phosphorylase Kinase, domain 1"/>
    <property type="match status" value="1"/>
</dbReference>
<feature type="region of interest" description="Disordered" evidence="10">
    <location>
        <begin position="19"/>
        <end position="112"/>
    </location>
</feature>
<proteinExistence type="predicted"/>
<evidence type="ECO:0000256" key="2">
    <source>
        <dbReference type="ARBA" id="ARBA00012513"/>
    </source>
</evidence>
<evidence type="ECO:0000256" key="6">
    <source>
        <dbReference type="ARBA" id="ARBA00022777"/>
    </source>
</evidence>
<comment type="catalytic activity">
    <reaction evidence="9">
        <text>L-seryl-[protein] + ATP = O-phospho-L-seryl-[protein] + ADP + H(+)</text>
        <dbReference type="Rhea" id="RHEA:17989"/>
        <dbReference type="Rhea" id="RHEA-COMP:9863"/>
        <dbReference type="Rhea" id="RHEA-COMP:11604"/>
        <dbReference type="ChEBI" id="CHEBI:15378"/>
        <dbReference type="ChEBI" id="CHEBI:29999"/>
        <dbReference type="ChEBI" id="CHEBI:30616"/>
        <dbReference type="ChEBI" id="CHEBI:83421"/>
        <dbReference type="ChEBI" id="CHEBI:456216"/>
        <dbReference type="EC" id="2.7.11.1"/>
    </reaction>
</comment>
<organism evidence="12 13">
    <name type="scientific">Batrachochytrium salamandrivorans</name>
    <dbReference type="NCBI Taxonomy" id="1357716"/>
    <lineage>
        <taxon>Eukaryota</taxon>
        <taxon>Fungi</taxon>
        <taxon>Fungi incertae sedis</taxon>
        <taxon>Chytridiomycota</taxon>
        <taxon>Chytridiomycota incertae sedis</taxon>
        <taxon>Chytridiomycetes</taxon>
        <taxon>Rhizophydiales</taxon>
        <taxon>Rhizophydiales incertae sedis</taxon>
        <taxon>Batrachochytrium</taxon>
    </lineage>
</organism>
<evidence type="ECO:0000256" key="3">
    <source>
        <dbReference type="ARBA" id="ARBA00022527"/>
    </source>
</evidence>
<evidence type="ECO:0000256" key="1">
    <source>
        <dbReference type="ARBA" id="ARBA00004340"/>
    </source>
</evidence>
<feature type="domain" description="Protein kinase" evidence="11">
    <location>
        <begin position="153"/>
        <end position="479"/>
    </location>
</feature>
<keyword evidence="4" id="KW-0808">Transferase</keyword>